<accession>A0A0E0BHE0</accession>
<evidence type="ECO:0000256" key="1">
    <source>
        <dbReference type="ARBA" id="ARBA00022723"/>
    </source>
</evidence>
<reference evidence="3" key="1">
    <citation type="submission" date="2015-04" db="UniProtKB">
        <authorList>
            <consortium name="EnsemblPlants"/>
        </authorList>
    </citation>
    <scope>IDENTIFICATION</scope>
</reference>
<dbReference type="GO" id="GO:0008168">
    <property type="term" value="F:methyltransferase activity"/>
    <property type="evidence" value="ECO:0007669"/>
    <property type="project" value="InterPro"/>
</dbReference>
<dbReference type="FunFam" id="3.40.50.150:FF:000530">
    <property type="entry name" value="Os11g0256900 protein"/>
    <property type="match status" value="1"/>
</dbReference>
<dbReference type="Gene3D" id="1.10.1200.270">
    <property type="entry name" value="Methyltransferase, alpha-helical capping domain"/>
    <property type="match status" value="1"/>
</dbReference>
<evidence type="ECO:0000313" key="4">
    <source>
        <dbReference type="Proteomes" id="UP000026961"/>
    </source>
</evidence>
<dbReference type="PANTHER" id="PTHR31009">
    <property type="entry name" value="S-ADENOSYL-L-METHIONINE:CARBOXYL METHYLTRANSFERASE FAMILY PROTEIN"/>
    <property type="match status" value="1"/>
</dbReference>
<dbReference type="Gramene" id="OGLUM11G08370.1">
    <property type="protein sequence ID" value="OGLUM11G08370.1"/>
    <property type="gene ID" value="OGLUM11G08370"/>
</dbReference>
<dbReference type="SUPFAM" id="SSF53335">
    <property type="entry name" value="S-adenosyl-L-methionine-dependent methyltransferases"/>
    <property type="match status" value="1"/>
</dbReference>
<name>A0A0E0BHE0_9ORYZ</name>
<evidence type="ECO:0000256" key="2">
    <source>
        <dbReference type="ARBA" id="ARBA00022842"/>
    </source>
</evidence>
<dbReference type="HOGENOM" id="CLU_019628_2_1_1"/>
<protein>
    <submittedName>
        <fullName evidence="3">Uncharacterized protein</fullName>
    </submittedName>
</protein>
<dbReference type="EnsemblPlants" id="OGLUM11G08370.1">
    <property type="protein sequence ID" value="OGLUM11G08370.1"/>
    <property type="gene ID" value="OGLUM11G08370"/>
</dbReference>
<evidence type="ECO:0000313" key="3">
    <source>
        <dbReference type="EnsemblPlants" id="OGLUM11G08370.1"/>
    </source>
</evidence>
<sequence length="328" mass="36955">MKIKLDFHMIKGDGDSSYAKNSSTQGKAILSTKPMVEKATKEICMDLQPRSMVVADLGCSSGANTLLFISEVIAIISEETHASNNNRECPMEVQFFLNDLPNNDFNHNFQLLEQFKQSIVRDCARKGLQHPPYYIAGVPGSFYTRLFPCNSVHIFHSSFSLMWLSQVPDPLDSSMNKGNIYIGVTTPPLVAKLYLHQFEKDFSQFLQTRFIELVPGGKMVLTFLGRKTNDVVHGGGMMNTSLELLSQAMHTLVVEGRVEKEKLDSFNLPMYGPSVDELKQLVQESQLFDIIDILPFDLTFDPIDKLELEESATTITGRPYSIHEAIYR</sequence>
<dbReference type="InterPro" id="IPR042086">
    <property type="entry name" value="MeTrfase_capping"/>
</dbReference>
<dbReference type="Gene3D" id="3.40.50.150">
    <property type="entry name" value="Vaccinia Virus protein VP39"/>
    <property type="match status" value="1"/>
</dbReference>
<dbReference type="Proteomes" id="UP000026961">
    <property type="component" value="Chromosome 11"/>
</dbReference>
<dbReference type="eggNOG" id="ENOG502QQVK">
    <property type="taxonomic scope" value="Eukaryota"/>
</dbReference>
<dbReference type="InterPro" id="IPR005299">
    <property type="entry name" value="MeTrfase_7"/>
</dbReference>
<reference evidence="3" key="2">
    <citation type="submission" date="2018-05" db="EMBL/GenBank/DDBJ databases">
        <title>OgluRS3 (Oryza glumaepatula Reference Sequence Version 3).</title>
        <authorList>
            <person name="Zhang J."/>
            <person name="Kudrna D."/>
            <person name="Lee S."/>
            <person name="Talag J."/>
            <person name="Welchert J."/>
            <person name="Wing R.A."/>
        </authorList>
    </citation>
    <scope>NUCLEOTIDE SEQUENCE [LARGE SCALE GENOMIC DNA]</scope>
</reference>
<keyword evidence="4" id="KW-1185">Reference proteome</keyword>
<keyword evidence="1" id="KW-0479">Metal-binding</keyword>
<proteinExistence type="predicted"/>
<dbReference type="Pfam" id="PF03492">
    <property type="entry name" value="Methyltransf_7"/>
    <property type="match status" value="1"/>
</dbReference>
<dbReference type="AlphaFoldDB" id="A0A0E0BHE0"/>
<keyword evidence="2" id="KW-0460">Magnesium</keyword>
<organism evidence="3">
    <name type="scientific">Oryza glumipatula</name>
    <dbReference type="NCBI Taxonomy" id="40148"/>
    <lineage>
        <taxon>Eukaryota</taxon>
        <taxon>Viridiplantae</taxon>
        <taxon>Streptophyta</taxon>
        <taxon>Embryophyta</taxon>
        <taxon>Tracheophyta</taxon>
        <taxon>Spermatophyta</taxon>
        <taxon>Magnoliopsida</taxon>
        <taxon>Liliopsida</taxon>
        <taxon>Poales</taxon>
        <taxon>Poaceae</taxon>
        <taxon>BOP clade</taxon>
        <taxon>Oryzoideae</taxon>
        <taxon>Oryzeae</taxon>
        <taxon>Oryzinae</taxon>
        <taxon>Oryza</taxon>
    </lineage>
</organism>
<dbReference type="GO" id="GO:0046872">
    <property type="term" value="F:metal ion binding"/>
    <property type="evidence" value="ECO:0007669"/>
    <property type="project" value="UniProtKB-KW"/>
</dbReference>
<dbReference type="InterPro" id="IPR029063">
    <property type="entry name" value="SAM-dependent_MTases_sf"/>
</dbReference>